<feature type="repeat" description="ANK" evidence="3">
    <location>
        <begin position="291"/>
        <end position="323"/>
    </location>
</feature>
<evidence type="ECO:0000256" key="2">
    <source>
        <dbReference type="ARBA" id="ARBA00023043"/>
    </source>
</evidence>
<dbReference type="GeneID" id="68289326"/>
<keyword evidence="2 3" id="KW-0040">ANK repeat</keyword>
<evidence type="ECO:0000313" key="6">
    <source>
        <dbReference type="Proteomes" id="UP000825890"/>
    </source>
</evidence>
<evidence type="ECO:0000256" key="1">
    <source>
        <dbReference type="ARBA" id="ARBA00022737"/>
    </source>
</evidence>
<dbReference type="Gene3D" id="1.25.40.20">
    <property type="entry name" value="Ankyrin repeat-containing domain"/>
    <property type="match status" value="3"/>
</dbReference>
<dbReference type="EMBL" id="BOLY01000002">
    <property type="protein sequence ID" value="GIZ40414.1"/>
    <property type="molecule type" value="Genomic_DNA"/>
</dbReference>
<accession>A0A9P3CCH4</accession>
<dbReference type="PANTHER" id="PTHR24198">
    <property type="entry name" value="ANKYRIN REPEAT AND PROTEIN KINASE DOMAIN-CONTAINING PROTEIN"/>
    <property type="match status" value="1"/>
</dbReference>
<reference evidence="5 6" key="1">
    <citation type="submission" date="2021-01" db="EMBL/GenBank/DDBJ databases">
        <title>Cercospora kikuchii MAFF 305040 whole genome shotgun sequence.</title>
        <authorList>
            <person name="Kashiwa T."/>
            <person name="Suzuki T."/>
        </authorList>
    </citation>
    <scope>NUCLEOTIDE SEQUENCE [LARGE SCALE GENOMIC DNA]</scope>
    <source>
        <strain evidence="5 6">MAFF 305040</strain>
    </source>
</reference>
<evidence type="ECO:0000313" key="5">
    <source>
        <dbReference type="EMBL" id="GIZ40414.1"/>
    </source>
</evidence>
<feature type="repeat" description="ANK" evidence="3">
    <location>
        <begin position="192"/>
        <end position="224"/>
    </location>
</feature>
<feature type="compositionally biased region" description="Basic and acidic residues" evidence="4">
    <location>
        <begin position="19"/>
        <end position="32"/>
    </location>
</feature>
<keyword evidence="1" id="KW-0677">Repeat</keyword>
<comment type="caution">
    <text evidence="5">The sequence shown here is derived from an EMBL/GenBank/DDBJ whole genome shotgun (WGS) entry which is preliminary data.</text>
</comment>
<dbReference type="Proteomes" id="UP000825890">
    <property type="component" value="Unassembled WGS sequence"/>
</dbReference>
<evidence type="ECO:0000256" key="4">
    <source>
        <dbReference type="SAM" id="MobiDB-lite"/>
    </source>
</evidence>
<feature type="compositionally biased region" description="Low complexity" evidence="4">
    <location>
        <begin position="42"/>
        <end position="52"/>
    </location>
</feature>
<dbReference type="Pfam" id="PF13857">
    <property type="entry name" value="Ank_5"/>
    <property type="match status" value="1"/>
</dbReference>
<dbReference type="RefSeq" id="XP_044654901.1">
    <property type="nucleotide sequence ID" value="XM_044798966.1"/>
</dbReference>
<dbReference type="Pfam" id="PF12796">
    <property type="entry name" value="Ank_2"/>
    <property type="match status" value="1"/>
</dbReference>
<dbReference type="PANTHER" id="PTHR24198:SF165">
    <property type="entry name" value="ANKYRIN REPEAT-CONTAINING PROTEIN-RELATED"/>
    <property type="match status" value="1"/>
</dbReference>
<dbReference type="InterPro" id="IPR002110">
    <property type="entry name" value="Ankyrin_rpt"/>
</dbReference>
<evidence type="ECO:0008006" key="7">
    <source>
        <dbReference type="Google" id="ProtNLM"/>
    </source>
</evidence>
<feature type="compositionally biased region" description="Low complexity" evidence="4">
    <location>
        <begin position="87"/>
        <end position="110"/>
    </location>
</feature>
<dbReference type="PROSITE" id="PS50088">
    <property type="entry name" value="ANK_REPEAT"/>
    <property type="match status" value="3"/>
</dbReference>
<dbReference type="SUPFAM" id="SSF48403">
    <property type="entry name" value="Ankyrin repeat"/>
    <property type="match status" value="1"/>
</dbReference>
<dbReference type="SMART" id="SM00248">
    <property type="entry name" value="ANK"/>
    <property type="match status" value="6"/>
</dbReference>
<feature type="region of interest" description="Disordered" evidence="4">
    <location>
        <begin position="19"/>
        <end position="66"/>
    </location>
</feature>
<name>A0A9P3CCH4_9PEZI</name>
<sequence>MGFDTMRSFERFVEHSIRRSAADDSDTLKRQDSCVFESEVKQQQQQAQQDSSQTKRTMVRSHKPSSLAPAVPAFQAALSKWSPPASPGTASPASLQTSSRRTTTSPARTPSQIANSLFVAACAGDLQAMRSAISQGASVNSSVLVPGVFEAFKPAKSGHLSPLAGAASNGQLAAVKFLIASGAEISPCTTRSASSPLHQACRSNSFNIVSLLLEHGADVDIDNAYKITPTMYACKYSSKEVISLLLQHRPNLSKVSHIGSTALSWAVFSGRPDVAELLLRAKADPNQTMPDGSTALHCAILTGSASMVKVLLRHGADPFVRNEAYETPLQVAQANAGNEQIIAMLKTVIAMWQQRR</sequence>
<feature type="repeat" description="ANK" evidence="3">
    <location>
        <begin position="258"/>
        <end position="290"/>
    </location>
</feature>
<evidence type="ECO:0000256" key="3">
    <source>
        <dbReference type="PROSITE-ProRule" id="PRU00023"/>
    </source>
</evidence>
<keyword evidence="6" id="KW-1185">Reference proteome</keyword>
<gene>
    <name evidence="5" type="ORF">CKM354_000375100</name>
</gene>
<dbReference type="OrthoDB" id="539213at2759"/>
<proteinExistence type="predicted"/>
<feature type="region of interest" description="Disordered" evidence="4">
    <location>
        <begin position="79"/>
        <end position="110"/>
    </location>
</feature>
<dbReference type="AlphaFoldDB" id="A0A9P3CCH4"/>
<organism evidence="5 6">
    <name type="scientific">Cercospora kikuchii</name>
    <dbReference type="NCBI Taxonomy" id="84275"/>
    <lineage>
        <taxon>Eukaryota</taxon>
        <taxon>Fungi</taxon>
        <taxon>Dikarya</taxon>
        <taxon>Ascomycota</taxon>
        <taxon>Pezizomycotina</taxon>
        <taxon>Dothideomycetes</taxon>
        <taxon>Dothideomycetidae</taxon>
        <taxon>Mycosphaerellales</taxon>
        <taxon>Mycosphaerellaceae</taxon>
        <taxon>Cercospora</taxon>
    </lineage>
</organism>
<dbReference type="PROSITE" id="PS50297">
    <property type="entry name" value="ANK_REP_REGION"/>
    <property type="match status" value="2"/>
</dbReference>
<protein>
    <recommendedName>
        <fullName evidence="7">Ankyrin</fullName>
    </recommendedName>
</protein>
<dbReference type="InterPro" id="IPR036770">
    <property type="entry name" value="Ankyrin_rpt-contain_sf"/>
</dbReference>